<dbReference type="Gene3D" id="3.90.228.10">
    <property type="match status" value="1"/>
</dbReference>
<comment type="similarity">
    <text evidence="5">Belongs to the ARTD/PARP family.</text>
</comment>
<dbReference type="InterPro" id="IPR051838">
    <property type="entry name" value="ARTD_PARP"/>
</dbReference>
<evidence type="ECO:0000256" key="5">
    <source>
        <dbReference type="ARBA" id="ARBA00024347"/>
    </source>
</evidence>
<dbReference type="Pfam" id="PF00644">
    <property type="entry name" value="PARP"/>
    <property type="match status" value="1"/>
</dbReference>
<evidence type="ECO:0000256" key="4">
    <source>
        <dbReference type="ARBA" id="ARBA00023027"/>
    </source>
</evidence>
<dbReference type="WBParaSite" id="MBELARI_LOCUS16812">
    <property type="protein sequence ID" value="MBELARI_LOCUS16812"/>
    <property type="gene ID" value="MBELARI_LOCUS16812"/>
</dbReference>
<evidence type="ECO:0000313" key="8">
    <source>
        <dbReference type="Proteomes" id="UP000887575"/>
    </source>
</evidence>
<keyword evidence="2" id="KW-0808">Transferase</keyword>
<dbReference type="PANTHER" id="PTHR21328">
    <property type="entry name" value="POLY ADP-RIBOSE POLYMERASE FAMILY, MEMBER PARP"/>
    <property type="match status" value="1"/>
</dbReference>
<sequence length="713" mass="81739">MFAEDGFTSDSEGIRPRIDAMLEIFPNLTEDQIRPLAKLTEDELYERLLAISENGDQAGTSTNNRTNGETLSLPSTSQQLRQQQQQRANGSNHEEQLFKKEQIGEALWAELLKTERCHADDEIKEIPSNDEFVKMGLFLRDRYPKLRMSTIYELLKRRDFFECSLILGLCDYGLEERLRKYQFLPPKSVAPIFNENHERRELETKNAYGVDLPKFALNMWKSYQAIIKNTISSYEQSMCFNCSACRESFETKNAISCNSLVKNDENREPHSFCGRCVQAHASTANAYISAVGLGVKCLRQECDGVIFEAHVTPILTEKQRNAFTRKLLTAALDEANLENLERCQHCEFAVVIEIAKEVHSVFRCENPKCGYNFCRLCEKDYNERHEGKKCDQVMNADTAHVFNFLFFHANVSARRNLICRPDPLDDQMLGIGEIQHLNAALIGYCTRCVFSTWATFERFRQNNHTTDKANLLLWLSNRLPVMCRLPPRFRVKSVQTEHQYVLPPVPTEKEERFQKCLEEAGGRSFFAFHGSPVENWYKILSEGLMVASGTVYQLVGAAHGAGIYLGKNAMTSQGYSQKNYPHPMMQFNVTQQYNMMSSCQDQQHFEKNRLLDNGTFCLALVEVVDNQSKYKEMPSCFVVQDADIIQIRVLFIHDAASNPLPQLNISNFAAGNPDTMRVRQAMDFFMNGDYRERLAQVTNPEIDHRLEPGTSQQ</sequence>
<dbReference type="CDD" id="cd20339">
    <property type="entry name" value="BRcat_RBR_RNF216"/>
    <property type="match status" value="1"/>
</dbReference>
<organism evidence="8 9">
    <name type="scientific">Mesorhabditis belari</name>
    <dbReference type="NCBI Taxonomy" id="2138241"/>
    <lineage>
        <taxon>Eukaryota</taxon>
        <taxon>Metazoa</taxon>
        <taxon>Ecdysozoa</taxon>
        <taxon>Nematoda</taxon>
        <taxon>Chromadorea</taxon>
        <taxon>Rhabditida</taxon>
        <taxon>Rhabditina</taxon>
        <taxon>Rhabditomorpha</taxon>
        <taxon>Rhabditoidea</taxon>
        <taxon>Rhabditidae</taxon>
        <taxon>Mesorhabditinae</taxon>
        <taxon>Mesorhabditis</taxon>
    </lineage>
</organism>
<dbReference type="SUPFAM" id="SSF57850">
    <property type="entry name" value="RING/U-box"/>
    <property type="match status" value="1"/>
</dbReference>
<evidence type="ECO:0000256" key="3">
    <source>
        <dbReference type="ARBA" id="ARBA00022695"/>
    </source>
</evidence>
<keyword evidence="4" id="KW-0520">NAD</keyword>
<evidence type="ECO:0000256" key="1">
    <source>
        <dbReference type="ARBA" id="ARBA00022676"/>
    </source>
</evidence>
<dbReference type="Proteomes" id="UP000887575">
    <property type="component" value="Unassembled WGS sequence"/>
</dbReference>
<accession>A0AAF3ERS2</accession>
<keyword evidence="1" id="KW-0328">Glycosyltransferase</keyword>
<dbReference type="AlphaFoldDB" id="A0AAF3ERS2"/>
<feature type="compositionally biased region" description="Low complexity" evidence="6">
    <location>
        <begin position="70"/>
        <end position="87"/>
    </location>
</feature>
<keyword evidence="3" id="KW-0548">Nucleotidyltransferase</keyword>
<dbReference type="GO" id="GO:0003950">
    <property type="term" value="F:NAD+ poly-ADP-ribosyltransferase activity"/>
    <property type="evidence" value="ECO:0007669"/>
    <property type="project" value="InterPro"/>
</dbReference>
<dbReference type="InterPro" id="IPR047545">
    <property type="entry name" value="BRcat_RBR_RNF216"/>
</dbReference>
<protein>
    <recommendedName>
        <fullName evidence="7">PARP catalytic domain-containing protein</fullName>
    </recommendedName>
</protein>
<proteinExistence type="inferred from homology"/>
<evidence type="ECO:0000256" key="6">
    <source>
        <dbReference type="SAM" id="MobiDB-lite"/>
    </source>
</evidence>
<dbReference type="SUPFAM" id="SSF56399">
    <property type="entry name" value="ADP-ribosylation"/>
    <property type="match status" value="1"/>
</dbReference>
<feature type="compositionally biased region" description="Polar residues" evidence="6">
    <location>
        <begin position="55"/>
        <end position="69"/>
    </location>
</feature>
<evidence type="ECO:0000313" key="9">
    <source>
        <dbReference type="WBParaSite" id="MBELARI_LOCUS16812"/>
    </source>
</evidence>
<dbReference type="GO" id="GO:0016779">
    <property type="term" value="F:nucleotidyltransferase activity"/>
    <property type="evidence" value="ECO:0007669"/>
    <property type="project" value="UniProtKB-KW"/>
</dbReference>
<evidence type="ECO:0000256" key="2">
    <source>
        <dbReference type="ARBA" id="ARBA00022679"/>
    </source>
</evidence>
<reference evidence="9" key="1">
    <citation type="submission" date="2024-02" db="UniProtKB">
        <authorList>
            <consortium name="WormBaseParasite"/>
        </authorList>
    </citation>
    <scope>IDENTIFICATION</scope>
</reference>
<keyword evidence="8" id="KW-1185">Reference proteome</keyword>
<evidence type="ECO:0000259" key="7">
    <source>
        <dbReference type="Pfam" id="PF00644"/>
    </source>
</evidence>
<dbReference type="InterPro" id="IPR012317">
    <property type="entry name" value="Poly(ADP-ribose)pol_cat_dom"/>
</dbReference>
<name>A0AAF3ERS2_9BILA</name>
<feature type="domain" description="PARP catalytic" evidence="7">
    <location>
        <begin position="511"/>
        <end position="579"/>
    </location>
</feature>
<feature type="region of interest" description="Disordered" evidence="6">
    <location>
        <begin position="55"/>
        <end position="96"/>
    </location>
</feature>